<dbReference type="SUPFAM" id="SSF48317">
    <property type="entry name" value="Acid phosphatase/Vanadium-dependent haloperoxidase"/>
    <property type="match status" value="1"/>
</dbReference>
<evidence type="ECO:0000259" key="9">
    <source>
        <dbReference type="Pfam" id="PF14067"/>
    </source>
</evidence>
<dbReference type="PANTHER" id="PTHR30353:SF15">
    <property type="entry name" value="INNER MEMBRANE PROTEIN YABI"/>
    <property type="match status" value="1"/>
</dbReference>
<feature type="transmembrane region" description="Helical" evidence="7">
    <location>
        <begin position="326"/>
        <end position="347"/>
    </location>
</feature>
<gene>
    <name evidence="10" type="ORF">ACFPTO_24995</name>
</gene>
<feature type="transmembrane region" description="Helical" evidence="7">
    <location>
        <begin position="240"/>
        <end position="262"/>
    </location>
</feature>
<feature type="transmembrane region" description="Helical" evidence="7">
    <location>
        <begin position="175"/>
        <end position="194"/>
    </location>
</feature>
<evidence type="ECO:0000313" key="10">
    <source>
        <dbReference type="EMBL" id="MFC5432024.1"/>
    </source>
</evidence>
<comment type="similarity">
    <text evidence="2">Belongs to the DedA family.</text>
</comment>
<dbReference type="InterPro" id="IPR032816">
    <property type="entry name" value="VTT_dom"/>
</dbReference>
<evidence type="ECO:0000256" key="7">
    <source>
        <dbReference type="SAM" id="Phobius"/>
    </source>
</evidence>
<dbReference type="Pfam" id="PF14067">
    <property type="entry name" value="LssY_C"/>
    <property type="match status" value="1"/>
</dbReference>
<feature type="transmembrane region" description="Helical" evidence="7">
    <location>
        <begin position="144"/>
        <end position="169"/>
    </location>
</feature>
<evidence type="ECO:0000256" key="4">
    <source>
        <dbReference type="ARBA" id="ARBA00022692"/>
    </source>
</evidence>
<keyword evidence="3" id="KW-1003">Cell membrane</keyword>
<evidence type="ECO:0000256" key="5">
    <source>
        <dbReference type="ARBA" id="ARBA00022989"/>
    </source>
</evidence>
<reference evidence="11" key="1">
    <citation type="journal article" date="2019" name="Int. J. Syst. Evol. Microbiol.">
        <title>The Global Catalogue of Microorganisms (GCM) 10K type strain sequencing project: providing services to taxonomists for standard genome sequencing and annotation.</title>
        <authorList>
            <consortium name="The Broad Institute Genomics Platform"/>
            <consortium name="The Broad Institute Genome Sequencing Center for Infectious Disease"/>
            <person name="Wu L."/>
            <person name="Ma J."/>
        </authorList>
    </citation>
    <scope>NUCLEOTIDE SEQUENCE [LARGE SCALE GENOMIC DNA]</scope>
    <source>
        <strain evidence="11">CCUG 56042</strain>
    </source>
</reference>
<dbReference type="RefSeq" id="WP_377715748.1">
    <property type="nucleotide sequence ID" value="NZ_JBHSMP010000046.1"/>
</dbReference>
<comment type="subcellular location">
    <subcellularLocation>
        <location evidence="1">Cell membrane</location>
        <topology evidence="1">Multi-pass membrane protein</topology>
    </subcellularLocation>
</comment>
<dbReference type="EMBL" id="JBHSMP010000046">
    <property type="protein sequence ID" value="MFC5432024.1"/>
    <property type="molecule type" value="Genomic_DNA"/>
</dbReference>
<keyword evidence="11" id="KW-1185">Reference proteome</keyword>
<evidence type="ECO:0000313" key="11">
    <source>
        <dbReference type="Proteomes" id="UP001596103"/>
    </source>
</evidence>
<feature type="transmembrane region" description="Helical" evidence="7">
    <location>
        <begin position="59"/>
        <end position="81"/>
    </location>
</feature>
<feature type="transmembrane region" description="Helical" evidence="7">
    <location>
        <begin position="359"/>
        <end position="379"/>
    </location>
</feature>
<organism evidence="10 11">
    <name type="scientific">Paraburkholderia denitrificans</name>
    <dbReference type="NCBI Taxonomy" id="694025"/>
    <lineage>
        <taxon>Bacteria</taxon>
        <taxon>Pseudomonadati</taxon>
        <taxon>Pseudomonadota</taxon>
        <taxon>Betaproteobacteria</taxon>
        <taxon>Burkholderiales</taxon>
        <taxon>Burkholderiaceae</taxon>
        <taxon>Paraburkholderia</taxon>
    </lineage>
</organism>
<keyword evidence="6 7" id="KW-0472">Membrane</keyword>
<feature type="domain" description="LssY-like C-terminal" evidence="9">
    <location>
        <begin position="497"/>
        <end position="615"/>
    </location>
</feature>
<feature type="transmembrane region" description="Helical" evidence="7">
    <location>
        <begin position="297"/>
        <end position="319"/>
    </location>
</feature>
<evidence type="ECO:0000256" key="6">
    <source>
        <dbReference type="ARBA" id="ARBA00023136"/>
    </source>
</evidence>
<protein>
    <submittedName>
        <fullName evidence="10">VTT domain-containing protein</fullName>
    </submittedName>
</protein>
<feature type="transmembrane region" description="Helical" evidence="7">
    <location>
        <begin position="386"/>
        <end position="407"/>
    </location>
</feature>
<feature type="domain" description="VTT" evidence="8">
    <location>
        <begin position="39"/>
        <end position="162"/>
    </location>
</feature>
<name>A0ABW0JGM3_9BURK</name>
<accession>A0ABW0JGM3</accession>
<dbReference type="Proteomes" id="UP001596103">
    <property type="component" value="Unassembled WGS sequence"/>
</dbReference>
<comment type="caution">
    <text evidence="10">The sequence shown here is derived from an EMBL/GenBank/DDBJ whole genome shotgun (WGS) entry which is preliminary data.</text>
</comment>
<dbReference type="InterPro" id="IPR025902">
    <property type="entry name" value="LssY-like-C_dom"/>
</dbReference>
<dbReference type="InterPro" id="IPR036938">
    <property type="entry name" value="PAP2/HPO_sf"/>
</dbReference>
<sequence>MEHAYAHLMHLLAGHPAWTLVVIFLAAFLEAVAVIGTFIPGSTVMFLGGALVGTGSLNLGWSLGCALVGAVAGDALSDWLGSRFKETISQMWPFRTHPKMLEKGHAFFIKHGAKSIVFARFIGPVRAVIPVVAGMFEMRPARFYAINVASALVWAPAHILPGIVFGASVQLAGAVSFRLVVLLAVLVGLVWMTLRVARFLARRASNLASALQVRLSDWATNHTGRTSSVILRLLSLDRTVLVITVSASAVVVLCTGVFFRILRDVIGAAPFLQLDVSVFQFMQSVRNPWSDSVLSRLSLLSSIPTLLALVATASCWMALERRWCALISWLGAVVFSGVVLLAIQCIIDRVPPGSLPTDAYRSACNHVAASVVVYGFIGFSIMRREGALIGFLAAMTCAVVISGTALSELYFGRLWLSDVVASAALALVWVAIVGLIAVWHRPHVSARGYLSAIFLLVAGCSSGLQHDTNSPRQFDERSQTSMQVLGTEDQWAKSLWSELPCYRADMVGERSEAFSIQWAAGREDIRRQLHATGWMESPGLDIHSVLSLAVPHAGAMELPVLPRLNNGVPSTMMFIRTGETPEDRYVLRFWDSGRAIVDVSGKAATRVWIGSLAHEHMSTPAWPFNVLRGDAPQGYPSTQLLAVPATSAISTVECRGTPLTLLTAMGR</sequence>
<proteinExistence type="inferred from homology"/>
<feature type="transmembrane region" description="Helical" evidence="7">
    <location>
        <begin position="419"/>
        <end position="439"/>
    </location>
</feature>
<feature type="transmembrane region" description="Helical" evidence="7">
    <location>
        <begin position="17"/>
        <end position="39"/>
    </location>
</feature>
<dbReference type="InterPro" id="IPR032818">
    <property type="entry name" value="DedA-like"/>
</dbReference>
<evidence type="ECO:0000256" key="3">
    <source>
        <dbReference type="ARBA" id="ARBA00022475"/>
    </source>
</evidence>
<dbReference type="Pfam" id="PF09335">
    <property type="entry name" value="VTT_dom"/>
    <property type="match status" value="1"/>
</dbReference>
<keyword evidence="5 7" id="KW-1133">Transmembrane helix</keyword>
<evidence type="ECO:0000256" key="1">
    <source>
        <dbReference type="ARBA" id="ARBA00004651"/>
    </source>
</evidence>
<dbReference type="PANTHER" id="PTHR30353">
    <property type="entry name" value="INNER MEMBRANE PROTEIN DEDA-RELATED"/>
    <property type="match status" value="1"/>
</dbReference>
<evidence type="ECO:0000259" key="8">
    <source>
        <dbReference type="Pfam" id="PF09335"/>
    </source>
</evidence>
<evidence type="ECO:0000256" key="2">
    <source>
        <dbReference type="ARBA" id="ARBA00010792"/>
    </source>
</evidence>
<keyword evidence="4 7" id="KW-0812">Transmembrane</keyword>